<gene>
    <name evidence="2" type="primary">LOC108668388</name>
</gene>
<reference evidence="2" key="1">
    <citation type="submission" date="2025-08" db="UniProtKB">
        <authorList>
            <consortium name="RefSeq"/>
        </authorList>
    </citation>
    <scope>IDENTIFICATION</scope>
    <source>
        <tissue evidence="2">Whole organism</tissue>
    </source>
</reference>
<dbReference type="GeneID" id="108668388"/>
<sequence length="80" mass="8946">MTTAAFQHEAGTAMECLSIPITLEKEGGIDQQGQQVMRCGFKIDRLEYDCTMVTHKKAVEYIKKHPVLNLLVARKGVTHS</sequence>
<evidence type="ECO:0000313" key="2">
    <source>
        <dbReference type="RefSeq" id="XP_047738631.1"/>
    </source>
</evidence>
<keyword evidence="1" id="KW-1185">Reference proteome</keyword>
<dbReference type="Proteomes" id="UP000694843">
    <property type="component" value="Unplaced"/>
</dbReference>
<proteinExistence type="predicted"/>
<dbReference type="OrthoDB" id="10033291at2759"/>
<accession>A0A979FNJ4</accession>
<dbReference type="KEGG" id="hazt:108668388"/>
<dbReference type="OMA" id="TMATHRH"/>
<dbReference type="AlphaFoldDB" id="A0A979FNJ4"/>
<evidence type="ECO:0000313" key="1">
    <source>
        <dbReference type="Proteomes" id="UP000694843"/>
    </source>
</evidence>
<name>A0A979FNJ4_HYAAZ</name>
<protein>
    <submittedName>
        <fullName evidence="2">Tax1-binding protein 3 homolog</fullName>
    </submittedName>
</protein>
<dbReference type="RefSeq" id="XP_047738631.1">
    <property type="nucleotide sequence ID" value="XM_047882675.1"/>
</dbReference>
<organism evidence="1 2">
    <name type="scientific">Hyalella azteca</name>
    <name type="common">Amphipod</name>
    <dbReference type="NCBI Taxonomy" id="294128"/>
    <lineage>
        <taxon>Eukaryota</taxon>
        <taxon>Metazoa</taxon>
        <taxon>Ecdysozoa</taxon>
        <taxon>Arthropoda</taxon>
        <taxon>Crustacea</taxon>
        <taxon>Multicrustacea</taxon>
        <taxon>Malacostraca</taxon>
        <taxon>Eumalacostraca</taxon>
        <taxon>Peracarida</taxon>
        <taxon>Amphipoda</taxon>
        <taxon>Senticaudata</taxon>
        <taxon>Talitrida</taxon>
        <taxon>Talitroidea</taxon>
        <taxon>Hyalellidae</taxon>
        <taxon>Hyalella</taxon>
    </lineage>
</organism>